<evidence type="ECO:0000313" key="2">
    <source>
        <dbReference type="Proteomes" id="UP000276133"/>
    </source>
</evidence>
<organism evidence="1 2">
    <name type="scientific">Brachionus plicatilis</name>
    <name type="common">Marine rotifer</name>
    <name type="synonym">Brachionus muelleri</name>
    <dbReference type="NCBI Taxonomy" id="10195"/>
    <lineage>
        <taxon>Eukaryota</taxon>
        <taxon>Metazoa</taxon>
        <taxon>Spiralia</taxon>
        <taxon>Gnathifera</taxon>
        <taxon>Rotifera</taxon>
        <taxon>Eurotatoria</taxon>
        <taxon>Monogononta</taxon>
        <taxon>Pseudotrocha</taxon>
        <taxon>Ploima</taxon>
        <taxon>Brachionidae</taxon>
        <taxon>Brachionus</taxon>
    </lineage>
</organism>
<protein>
    <submittedName>
        <fullName evidence="1">Uncharacterized protein</fullName>
    </submittedName>
</protein>
<dbReference type="Proteomes" id="UP000276133">
    <property type="component" value="Unassembled WGS sequence"/>
</dbReference>
<proteinExistence type="predicted"/>
<dbReference type="EMBL" id="REGN01004357">
    <property type="protein sequence ID" value="RNA17862.1"/>
    <property type="molecule type" value="Genomic_DNA"/>
</dbReference>
<gene>
    <name evidence="1" type="ORF">BpHYR1_039410</name>
</gene>
<evidence type="ECO:0000313" key="1">
    <source>
        <dbReference type="EMBL" id="RNA17862.1"/>
    </source>
</evidence>
<reference evidence="1 2" key="1">
    <citation type="journal article" date="2018" name="Sci. Rep.">
        <title>Genomic signatures of local adaptation to the degree of environmental predictability in rotifers.</title>
        <authorList>
            <person name="Franch-Gras L."/>
            <person name="Hahn C."/>
            <person name="Garcia-Roger E.M."/>
            <person name="Carmona M.J."/>
            <person name="Serra M."/>
            <person name="Gomez A."/>
        </authorList>
    </citation>
    <scope>NUCLEOTIDE SEQUENCE [LARGE SCALE GENOMIC DNA]</scope>
    <source>
        <strain evidence="1">HYR1</strain>
    </source>
</reference>
<keyword evidence="2" id="KW-1185">Reference proteome</keyword>
<accession>A0A3M7R2P0</accession>
<comment type="caution">
    <text evidence="1">The sequence shown here is derived from an EMBL/GenBank/DDBJ whole genome shotgun (WGS) entry which is preliminary data.</text>
</comment>
<sequence>MKKNYLNIFEHFFIMYFKNFSSNKIDSILQFKYQNLRIISILLVYSKNLSNVTLLKIWRLSWRRRSHIIRTLKNERKKEEIVRKQLDNGADLFIRQNKTPTQINNN</sequence>
<dbReference type="AlphaFoldDB" id="A0A3M7R2P0"/>
<name>A0A3M7R2P0_BRAPC</name>